<gene>
    <name evidence="2" type="ORF">MMEN_LOCUS1572</name>
</gene>
<name>A0A8S4AE94_9TELE</name>
<evidence type="ECO:0000313" key="2">
    <source>
        <dbReference type="EMBL" id="CAG5864282.1"/>
    </source>
</evidence>
<feature type="compositionally biased region" description="Low complexity" evidence="1">
    <location>
        <begin position="120"/>
        <end position="134"/>
    </location>
</feature>
<reference evidence="2" key="1">
    <citation type="submission" date="2021-05" db="EMBL/GenBank/DDBJ databases">
        <authorList>
            <person name="Tigano A."/>
        </authorList>
    </citation>
    <scope>NUCLEOTIDE SEQUENCE</scope>
</reference>
<dbReference type="AlphaFoldDB" id="A0A8S4AE94"/>
<organism evidence="2 3">
    <name type="scientific">Menidia menidia</name>
    <name type="common">Atlantic silverside</name>
    <dbReference type="NCBI Taxonomy" id="238744"/>
    <lineage>
        <taxon>Eukaryota</taxon>
        <taxon>Metazoa</taxon>
        <taxon>Chordata</taxon>
        <taxon>Craniata</taxon>
        <taxon>Vertebrata</taxon>
        <taxon>Euteleostomi</taxon>
        <taxon>Actinopterygii</taxon>
        <taxon>Neopterygii</taxon>
        <taxon>Teleostei</taxon>
        <taxon>Neoteleostei</taxon>
        <taxon>Acanthomorphata</taxon>
        <taxon>Ovalentaria</taxon>
        <taxon>Atherinomorphae</taxon>
        <taxon>Atheriniformes</taxon>
        <taxon>Atherinopsidae</taxon>
        <taxon>Menidiinae</taxon>
        <taxon>Menidia</taxon>
    </lineage>
</organism>
<proteinExistence type="predicted"/>
<keyword evidence="3" id="KW-1185">Reference proteome</keyword>
<accession>A0A8S4AE94</accession>
<dbReference type="Proteomes" id="UP000677803">
    <property type="component" value="Unassembled WGS sequence"/>
</dbReference>
<sequence length="155" mass="17180">MKITVDFEECLKDSPRFRAQVSPVVTVTDIVSHSLLGHSEYTGVDFQILSDKQQTSRIADCNPSRENVEYTCIGEHVPECLLLSLKCYRLLHRLTGDTSERSVNDEPVQPLGFCMQSARRPLASRQPPAASQSSTRGSVGSQQLPRFALEAQLSS</sequence>
<comment type="caution">
    <text evidence="2">The sequence shown here is derived from an EMBL/GenBank/DDBJ whole genome shotgun (WGS) entry which is preliminary data.</text>
</comment>
<protein>
    <submittedName>
        <fullName evidence="2">(Atlantic silverside) hypothetical protein</fullName>
    </submittedName>
</protein>
<evidence type="ECO:0000313" key="3">
    <source>
        <dbReference type="Proteomes" id="UP000677803"/>
    </source>
</evidence>
<feature type="region of interest" description="Disordered" evidence="1">
    <location>
        <begin position="120"/>
        <end position="155"/>
    </location>
</feature>
<evidence type="ECO:0000256" key="1">
    <source>
        <dbReference type="SAM" id="MobiDB-lite"/>
    </source>
</evidence>
<dbReference type="EMBL" id="CAJRST010000002">
    <property type="protein sequence ID" value="CAG5864282.1"/>
    <property type="molecule type" value="Genomic_DNA"/>
</dbReference>
<feature type="compositionally biased region" description="Polar residues" evidence="1">
    <location>
        <begin position="135"/>
        <end position="144"/>
    </location>
</feature>